<dbReference type="AlphaFoldDB" id="A0A1F5ZUB3"/>
<dbReference type="Proteomes" id="UP000176923">
    <property type="component" value="Unassembled WGS sequence"/>
</dbReference>
<evidence type="ECO:0000313" key="1">
    <source>
        <dbReference type="EMBL" id="OGG15712.1"/>
    </source>
</evidence>
<protein>
    <submittedName>
        <fullName evidence="1">Uncharacterized protein</fullName>
    </submittedName>
</protein>
<sequence>MVQIPFGCSVWKEERIKFIELSMDLYTNLNLIFLSIPSGGRPYTKLEPIYIMNSVKYEF</sequence>
<name>A0A1F5ZUB3_9BACT</name>
<gene>
    <name evidence="1" type="ORF">A3D77_01650</name>
</gene>
<dbReference type="EMBL" id="MFJL01000019">
    <property type="protein sequence ID" value="OGG15712.1"/>
    <property type="molecule type" value="Genomic_DNA"/>
</dbReference>
<reference evidence="1 2" key="1">
    <citation type="journal article" date="2016" name="Nat. Commun.">
        <title>Thousands of microbial genomes shed light on interconnected biogeochemical processes in an aquifer system.</title>
        <authorList>
            <person name="Anantharaman K."/>
            <person name="Brown C.T."/>
            <person name="Hug L.A."/>
            <person name="Sharon I."/>
            <person name="Castelle C.J."/>
            <person name="Probst A.J."/>
            <person name="Thomas B.C."/>
            <person name="Singh A."/>
            <person name="Wilkins M.J."/>
            <person name="Karaoz U."/>
            <person name="Brodie E.L."/>
            <person name="Williams K.H."/>
            <person name="Hubbard S.S."/>
            <person name="Banfield J.F."/>
        </authorList>
    </citation>
    <scope>NUCLEOTIDE SEQUENCE [LARGE SCALE GENOMIC DNA]</scope>
</reference>
<organism evidence="1 2">
    <name type="scientific">Candidatus Gottesmanbacteria bacterium RIFCSPHIGHO2_02_FULL_39_11</name>
    <dbReference type="NCBI Taxonomy" id="1798382"/>
    <lineage>
        <taxon>Bacteria</taxon>
        <taxon>Candidatus Gottesmaniibacteriota</taxon>
    </lineage>
</organism>
<proteinExistence type="predicted"/>
<accession>A0A1F5ZUB3</accession>
<comment type="caution">
    <text evidence="1">The sequence shown here is derived from an EMBL/GenBank/DDBJ whole genome shotgun (WGS) entry which is preliminary data.</text>
</comment>
<evidence type="ECO:0000313" key="2">
    <source>
        <dbReference type="Proteomes" id="UP000176923"/>
    </source>
</evidence>